<evidence type="ECO:0000313" key="2">
    <source>
        <dbReference type="EMBL" id="KAF7371102.1"/>
    </source>
</evidence>
<reference evidence="2" key="1">
    <citation type="submission" date="2020-05" db="EMBL/GenBank/DDBJ databases">
        <title>Mycena genomes resolve the evolution of fungal bioluminescence.</title>
        <authorList>
            <person name="Tsai I.J."/>
        </authorList>
    </citation>
    <scope>NUCLEOTIDE SEQUENCE</scope>
    <source>
        <strain evidence="2">160909Yilan</strain>
    </source>
</reference>
<organism evidence="2 3">
    <name type="scientific">Mycena sanguinolenta</name>
    <dbReference type="NCBI Taxonomy" id="230812"/>
    <lineage>
        <taxon>Eukaryota</taxon>
        <taxon>Fungi</taxon>
        <taxon>Dikarya</taxon>
        <taxon>Basidiomycota</taxon>
        <taxon>Agaricomycotina</taxon>
        <taxon>Agaricomycetes</taxon>
        <taxon>Agaricomycetidae</taxon>
        <taxon>Agaricales</taxon>
        <taxon>Marasmiineae</taxon>
        <taxon>Mycenaceae</taxon>
        <taxon>Mycena</taxon>
    </lineage>
</organism>
<dbReference type="OrthoDB" id="3211970at2759"/>
<evidence type="ECO:0000259" key="1">
    <source>
        <dbReference type="Pfam" id="PF12937"/>
    </source>
</evidence>
<dbReference type="Pfam" id="PF12937">
    <property type="entry name" value="F-box-like"/>
    <property type="match status" value="1"/>
</dbReference>
<dbReference type="InterPro" id="IPR001810">
    <property type="entry name" value="F-box_dom"/>
</dbReference>
<dbReference type="EMBL" id="JACAZH010000004">
    <property type="protein sequence ID" value="KAF7371102.1"/>
    <property type="molecule type" value="Genomic_DNA"/>
</dbReference>
<feature type="domain" description="F-box" evidence="1">
    <location>
        <begin position="5"/>
        <end position="45"/>
    </location>
</feature>
<dbReference type="Proteomes" id="UP000623467">
    <property type="component" value="Unassembled WGS sequence"/>
</dbReference>
<proteinExistence type="predicted"/>
<protein>
    <recommendedName>
        <fullName evidence="1">F-box domain-containing protein</fullName>
    </recommendedName>
</protein>
<keyword evidence="3" id="KW-1185">Reference proteome</keyword>
<name>A0A8H6Z5C1_9AGAR</name>
<sequence>MSIFLNMPSDILLLIISTYLDIPDVYAFRRVCRELAQLTRDKFVWLTRLERLRARGDIPLPTVDTAVDPSSTLESIVVSASRACESWRLPRQINPILRSPGGKIKGLKMFLDTWLLIVYQDGGIYLWDIRENMPQRGHCAILRMVGARWQSYDAALGPGEDHIIVALSSALEPGVTECETRLYCINVGGDTFELFRSFKHSLQRKILAIDTVRRLLVFSSSTRALGIIDWDNEEAEDENAIVLDDADTEEIVNDVIALRRIDVHLLLIRTRTIEFYLCSDAYRRQPTIPPLRHRLPWPLRDGAVSVSDVVPASSDDRTRVTFLAYTGQSLTCYTIAIELPEADNAIATPALMDVTLVGEAHPPPGTLPPWFVSAHALGPQGIRAMWIDRDQTMTRHVRLCTFNSLHARHDMGSEAFSSTVFSLSSYDLREDLTHCALAESSGRIALGNRVGDVFLLPVNRTEQQAN</sequence>
<accession>A0A8H6Z5C1</accession>
<dbReference type="SUPFAM" id="SSF81383">
    <property type="entry name" value="F-box domain"/>
    <property type="match status" value="1"/>
</dbReference>
<evidence type="ECO:0000313" key="3">
    <source>
        <dbReference type="Proteomes" id="UP000623467"/>
    </source>
</evidence>
<dbReference type="AlphaFoldDB" id="A0A8H6Z5C1"/>
<dbReference type="InterPro" id="IPR036047">
    <property type="entry name" value="F-box-like_dom_sf"/>
</dbReference>
<dbReference type="Gene3D" id="1.20.1280.50">
    <property type="match status" value="1"/>
</dbReference>
<comment type="caution">
    <text evidence="2">The sequence shown here is derived from an EMBL/GenBank/DDBJ whole genome shotgun (WGS) entry which is preliminary data.</text>
</comment>
<gene>
    <name evidence="2" type="ORF">MSAN_00745000</name>
</gene>